<comment type="caution">
    <text evidence="2">The sequence shown here is derived from an EMBL/GenBank/DDBJ whole genome shotgun (WGS) entry which is preliminary data.</text>
</comment>
<evidence type="ECO:0000313" key="2">
    <source>
        <dbReference type="EMBL" id="KAG7816434.1"/>
    </source>
</evidence>
<organism evidence="2 3">
    <name type="scientific">Pichia angusta</name>
    <name type="common">Yeast</name>
    <name type="synonym">Hansenula polymorpha</name>
    <dbReference type="NCBI Taxonomy" id="870730"/>
    <lineage>
        <taxon>Eukaryota</taxon>
        <taxon>Fungi</taxon>
        <taxon>Dikarya</taxon>
        <taxon>Ascomycota</taxon>
        <taxon>Saccharomycotina</taxon>
        <taxon>Pichiomycetes</taxon>
        <taxon>Pichiales</taxon>
        <taxon>Pichiaceae</taxon>
        <taxon>Ogataea</taxon>
    </lineage>
</organism>
<dbReference type="GeneID" id="66128527"/>
<gene>
    <name evidence="2" type="ORF">KL928_004476</name>
</gene>
<dbReference type="Proteomes" id="UP001196530">
    <property type="component" value="Unassembled WGS sequence"/>
</dbReference>
<dbReference type="AlphaFoldDB" id="A0AAN6I4K0"/>
<sequence>MSVLDYYSEDVVAAEEPEILEASNPVYVDDSSYSCETIHPCVSSGIAYIPSQENLSQLESQLQSRQVKHSDGGEPDTFDDSNSALDEFLNKVRERVVSSKLERELEEWNLIIGALKDKSGLLRNAYLSKHTELHHDEPEISFTVDSETVSKILLLLEKVEKLENLTGAESSPIESGSIQLQLNVLTQKIQALQTYMSRQSKKVPTKVAITDSLFSIERESSLLKKIDYLYERYASLRIYNLEKVNTKLRSIGLMANSIAPSSDFLNNADSEFNAMQRQITDWENKISVIEARMAENRKMMGENQSQVEIWIKKLEEKLKS</sequence>
<dbReference type="RefSeq" id="XP_043057968.1">
    <property type="nucleotide sequence ID" value="XM_043205178.1"/>
</dbReference>
<name>A0AAN6I4K0_PICAN</name>
<keyword evidence="1" id="KW-0175">Coiled coil</keyword>
<accession>A0AAN6I4K0</accession>
<dbReference type="EMBL" id="JAHLUX010000010">
    <property type="protein sequence ID" value="KAG7816434.1"/>
    <property type="molecule type" value="Genomic_DNA"/>
</dbReference>
<evidence type="ECO:0000256" key="1">
    <source>
        <dbReference type="SAM" id="Coils"/>
    </source>
</evidence>
<protein>
    <submittedName>
        <fullName evidence="2">Uncharacterized protein</fullName>
    </submittedName>
</protein>
<feature type="coiled-coil region" evidence="1">
    <location>
        <begin position="265"/>
        <end position="292"/>
    </location>
</feature>
<proteinExistence type="predicted"/>
<reference evidence="2" key="1">
    <citation type="journal article" date="2021" name="G3 (Bethesda)">
        <title>Genomic diversity, chromosomal rearrangements, and interspecies hybridization in the ogataea polymorpha species complex.</title>
        <authorList>
            <person name="Hanson S.J."/>
            <person name="Cinneide E.O."/>
            <person name="Salzberg L.I."/>
            <person name="Wolfe K.H."/>
            <person name="McGowan J."/>
            <person name="Fitzpatrick D.A."/>
            <person name="Matlin K."/>
        </authorList>
    </citation>
    <scope>NUCLEOTIDE SEQUENCE</scope>
    <source>
        <strain evidence="2">61-244</strain>
    </source>
</reference>
<evidence type="ECO:0000313" key="3">
    <source>
        <dbReference type="Proteomes" id="UP001196530"/>
    </source>
</evidence>